<proteinExistence type="predicted"/>
<feature type="transmembrane region" description="Helical" evidence="1">
    <location>
        <begin position="26"/>
        <end position="46"/>
    </location>
</feature>
<reference evidence="2 3" key="1">
    <citation type="journal article" date="2014" name="PLoS Genet.">
        <title>Phylogenetically driven sequencing of extremely halophilic archaea reveals strategies for static and dynamic osmo-response.</title>
        <authorList>
            <person name="Becker E.A."/>
            <person name="Seitzer P.M."/>
            <person name="Tritt A."/>
            <person name="Larsen D."/>
            <person name="Krusor M."/>
            <person name="Yao A.I."/>
            <person name="Wu D."/>
            <person name="Madern D."/>
            <person name="Eisen J.A."/>
            <person name="Darling A.E."/>
            <person name="Facciotti M.T."/>
        </authorList>
    </citation>
    <scope>NUCLEOTIDE SEQUENCE [LARGE SCALE GENOMIC DNA]</scope>
    <source>
        <strain evidence="2 3">2-9-1</strain>
    </source>
</reference>
<keyword evidence="1" id="KW-0812">Transmembrane</keyword>
<keyword evidence="3" id="KW-1185">Reference proteome</keyword>
<evidence type="ECO:0000256" key="1">
    <source>
        <dbReference type="SAM" id="Phobius"/>
    </source>
</evidence>
<accession>M0CKP3</accession>
<dbReference type="Proteomes" id="UP000011626">
    <property type="component" value="Unassembled WGS sequence"/>
</dbReference>
<dbReference type="EMBL" id="AOIU01000036">
    <property type="protein sequence ID" value="ELZ22439.1"/>
    <property type="molecule type" value="Genomic_DNA"/>
</dbReference>
<evidence type="ECO:0000313" key="3">
    <source>
        <dbReference type="Proteomes" id="UP000011626"/>
    </source>
</evidence>
<gene>
    <name evidence="2" type="ORF">C475_18043</name>
</gene>
<feature type="transmembrane region" description="Helical" evidence="1">
    <location>
        <begin position="80"/>
        <end position="101"/>
    </location>
</feature>
<protein>
    <submittedName>
        <fullName evidence="2">Uncharacterized protein</fullName>
    </submittedName>
</protein>
<evidence type="ECO:0000313" key="2">
    <source>
        <dbReference type="EMBL" id="ELZ22439.1"/>
    </source>
</evidence>
<name>M0CKP3_9EURY</name>
<comment type="caution">
    <text evidence="2">The sequence shown here is derived from an EMBL/GenBank/DDBJ whole genome shotgun (WGS) entry which is preliminary data.</text>
</comment>
<sequence length="113" mass="11290">MLAGGLAGVLFLDDLAARAGPGWTWIAGGFAATVLVLWPAALSLGARTGEWSRTGGSLVGLALIAVFVALAQIARDVGGVLQAIVSGLTSGMLLAAAVFVATHVCSRGTVEGW</sequence>
<organism evidence="2 3">
    <name type="scientific">Halosimplex carlsbadense 2-9-1</name>
    <dbReference type="NCBI Taxonomy" id="797114"/>
    <lineage>
        <taxon>Archaea</taxon>
        <taxon>Methanobacteriati</taxon>
        <taxon>Methanobacteriota</taxon>
        <taxon>Stenosarchaea group</taxon>
        <taxon>Halobacteria</taxon>
        <taxon>Halobacteriales</taxon>
        <taxon>Haloarculaceae</taxon>
        <taxon>Halosimplex</taxon>
    </lineage>
</organism>
<dbReference type="AlphaFoldDB" id="M0CKP3"/>
<feature type="transmembrane region" description="Helical" evidence="1">
    <location>
        <begin position="58"/>
        <end position="74"/>
    </location>
</feature>
<keyword evidence="1" id="KW-0472">Membrane</keyword>
<keyword evidence="1" id="KW-1133">Transmembrane helix</keyword>